<evidence type="ECO:0000313" key="1">
    <source>
        <dbReference type="EMBL" id="CEG38533.1"/>
    </source>
</evidence>
<protein>
    <submittedName>
        <fullName evidence="1">Uncharacterized protein</fullName>
    </submittedName>
</protein>
<dbReference type="AlphaFoldDB" id="A0A0P1ADJ9"/>
<dbReference type="GeneID" id="59053027"/>
<dbReference type="Proteomes" id="UP000054928">
    <property type="component" value="Unassembled WGS sequence"/>
</dbReference>
<reference evidence="2" key="1">
    <citation type="submission" date="2014-09" db="EMBL/GenBank/DDBJ databases">
        <authorList>
            <person name="Sharma Rahul"/>
            <person name="Thines Marco"/>
        </authorList>
    </citation>
    <scope>NUCLEOTIDE SEQUENCE [LARGE SCALE GENOMIC DNA]</scope>
</reference>
<organism evidence="1 2">
    <name type="scientific">Plasmopara halstedii</name>
    <name type="common">Downy mildew of sunflower</name>
    <dbReference type="NCBI Taxonomy" id="4781"/>
    <lineage>
        <taxon>Eukaryota</taxon>
        <taxon>Sar</taxon>
        <taxon>Stramenopiles</taxon>
        <taxon>Oomycota</taxon>
        <taxon>Peronosporomycetes</taxon>
        <taxon>Peronosporales</taxon>
        <taxon>Peronosporaceae</taxon>
        <taxon>Plasmopara</taxon>
    </lineage>
</organism>
<dbReference type="EMBL" id="CCYD01000322">
    <property type="protein sequence ID" value="CEG38533.1"/>
    <property type="molecule type" value="Genomic_DNA"/>
</dbReference>
<name>A0A0P1ADJ9_PLAHL</name>
<keyword evidence="2" id="KW-1185">Reference proteome</keyword>
<evidence type="ECO:0000313" key="2">
    <source>
        <dbReference type="Proteomes" id="UP000054928"/>
    </source>
</evidence>
<proteinExistence type="predicted"/>
<dbReference type="RefSeq" id="XP_036263078.1">
    <property type="nucleotide sequence ID" value="XM_036407370.1"/>
</dbReference>
<sequence>MTRSKSSIDPTVYSSTVGLVAGDGDQCDRIFSNLFKWSLNDRPIDEPGYVWILIHHASSYSDCEGHTHCCRDNGPEEAAEWFICHYLFLTTAKAAPTKLNFFFRSTHFTHFWVMALNPWRH</sequence>
<accession>A0A0P1ADJ9</accession>